<keyword evidence="2" id="KW-1185">Reference proteome</keyword>
<evidence type="ECO:0000313" key="1">
    <source>
        <dbReference type="EMBL" id="AEP10672.1"/>
    </source>
</evidence>
<reference evidence="1 2" key="1">
    <citation type="journal article" date="2011" name="BMC Genomics">
        <title>Genomic insights into an obligate epibiotic bacterial predator: Micavibrio aeruginosavorus ARL-13.</title>
        <authorList>
            <person name="Wang Z."/>
            <person name="Kadouri D."/>
            <person name="Wu M."/>
        </authorList>
    </citation>
    <scope>NUCLEOTIDE SEQUENCE [LARGE SCALE GENOMIC DNA]</scope>
    <source>
        <strain evidence="1 2">ARL-13</strain>
    </source>
</reference>
<protein>
    <submittedName>
        <fullName evidence="1">Uncharacterized protein</fullName>
    </submittedName>
</protein>
<dbReference type="EMBL" id="CP002382">
    <property type="protein sequence ID" value="AEP10672.1"/>
    <property type="molecule type" value="Genomic_DNA"/>
</dbReference>
<proteinExistence type="predicted"/>
<dbReference type="HOGENOM" id="CLU_1813574_0_0_5"/>
<dbReference type="OrthoDB" id="9825174at2"/>
<evidence type="ECO:0000313" key="2">
    <source>
        <dbReference type="Proteomes" id="UP000009286"/>
    </source>
</evidence>
<dbReference type="AlphaFoldDB" id="G2KMH9"/>
<gene>
    <name evidence="1" type="ordered locus">MICA_2370</name>
</gene>
<dbReference type="Proteomes" id="UP000009286">
    <property type="component" value="Chromosome"/>
</dbReference>
<dbReference type="KEGG" id="mai:MICA_2370"/>
<accession>G2KMH9</accession>
<sequence>MHQHTDFNQVVTPTLQSQMGQWRIYHLMDHGLEAHVFIPRDSDHKGLRPERVAFASTDAGLSGGSEAHDFSHDTMDKDDRVYLAHKMMTAMPQSRDPLAIVFVNDPSRFDFDKDKTARLINVERSIAKKIAAGVYKFFAPLG</sequence>
<dbReference type="RefSeq" id="WP_014103895.1">
    <property type="nucleotide sequence ID" value="NC_016026.1"/>
</dbReference>
<organism evidence="1 2">
    <name type="scientific">Micavibrio aeruginosavorus (strain ARL-13)</name>
    <dbReference type="NCBI Taxonomy" id="856793"/>
    <lineage>
        <taxon>Bacteria</taxon>
        <taxon>Pseudomonadati</taxon>
        <taxon>Bdellovibrionota</taxon>
        <taxon>Bdellovibrionia</taxon>
        <taxon>Bdellovibrionales</taxon>
        <taxon>Pseudobdellovibrionaceae</taxon>
        <taxon>Micavibrio</taxon>
    </lineage>
</organism>
<name>G2KMH9_MICAA</name>